<protein>
    <submittedName>
        <fullName evidence="1">Uncharacterized protein</fullName>
    </submittedName>
</protein>
<comment type="caution">
    <text evidence="1">The sequence shown here is derived from an EMBL/GenBank/DDBJ whole genome shotgun (WGS) entry which is preliminary data.</text>
</comment>
<organism evidence="1 2">
    <name type="scientific">Paenibacillus agricola</name>
    <dbReference type="NCBI Taxonomy" id="2716264"/>
    <lineage>
        <taxon>Bacteria</taxon>
        <taxon>Bacillati</taxon>
        <taxon>Bacillota</taxon>
        <taxon>Bacilli</taxon>
        <taxon>Bacillales</taxon>
        <taxon>Paenibacillaceae</taxon>
        <taxon>Paenibacillus</taxon>
    </lineage>
</organism>
<dbReference type="Proteomes" id="UP001165962">
    <property type="component" value="Unassembled WGS sequence"/>
</dbReference>
<evidence type="ECO:0000313" key="2">
    <source>
        <dbReference type="Proteomes" id="UP001165962"/>
    </source>
</evidence>
<evidence type="ECO:0000313" key="1">
    <source>
        <dbReference type="EMBL" id="NHN34970.1"/>
    </source>
</evidence>
<keyword evidence="2" id="KW-1185">Reference proteome</keyword>
<proteinExistence type="predicted"/>
<dbReference type="RefSeq" id="WP_166156908.1">
    <property type="nucleotide sequence ID" value="NZ_JAAOIW010000024.1"/>
</dbReference>
<reference evidence="1" key="1">
    <citation type="submission" date="2020-03" db="EMBL/GenBank/DDBJ databases">
        <title>Draft sequencing of Paenibacilllus sp. S3N08.</title>
        <authorList>
            <person name="Kim D.-U."/>
        </authorList>
    </citation>
    <scope>NUCLEOTIDE SEQUENCE</scope>
    <source>
        <strain evidence="1">S3N08</strain>
    </source>
</reference>
<gene>
    <name evidence="1" type="ORF">G9U52_35105</name>
</gene>
<dbReference type="EMBL" id="JAAOIW010000024">
    <property type="protein sequence ID" value="NHN34970.1"/>
    <property type="molecule type" value="Genomic_DNA"/>
</dbReference>
<name>A0ABX0JEJ8_9BACL</name>
<sequence>MIRRYKVSLSLVKTRLLQGKNQLIIDSIIDGDSLIIVTEPYYRAPSYGHLISKDYRGMLISGSGTIINKSRRREKSDRWGQLKNWLVTQTGVEEVLKKMDEIDKLMKG</sequence>
<accession>A0ABX0JEJ8</accession>